<dbReference type="VEuPathDB" id="VectorBase:AMEC006586"/>
<proteinExistence type="predicted"/>
<evidence type="ECO:0000313" key="3">
    <source>
        <dbReference type="Proteomes" id="UP000075902"/>
    </source>
</evidence>
<feature type="compositionally biased region" description="Polar residues" evidence="1">
    <location>
        <begin position="21"/>
        <end position="31"/>
    </location>
</feature>
<sequence>MKGAAVLAAKENGPWRAGQSGPRTGTGNCNRTAKPAKLKRAAKQRTRLSVDLCPLASLVRARSLRGDAHIKMHIPVCTTFEGRRKTKPPCVRQTFEMGMGDEVVQALGELGLKN</sequence>
<reference evidence="2" key="2">
    <citation type="submission" date="2020-05" db="UniProtKB">
        <authorList>
            <consortium name="EnsemblMetazoa"/>
        </authorList>
    </citation>
    <scope>IDENTIFICATION</scope>
    <source>
        <strain evidence="2">CM1001059</strain>
    </source>
</reference>
<keyword evidence="3" id="KW-1185">Reference proteome</keyword>
<reference evidence="3" key="1">
    <citation type="submission" date="2014-01" db="EMBL/GenBank/DDBJ databases">
        <title>The Genome Sequence of Anopheles melas CM1001059_A (V2).</title>
        <authorList>
            <consortium name="The Broad Institute Genomics Platform"/>
            <person name="Neafsey D.E."/>
            <person name="Besansky N."/>
            <person name="Howell P."/>
            <person name="Walton C."/>
            <person name="Young S.K."/>
            <person name="Zeng Q."/>
            <person name="Gargeya S."/>
            <person name="Fitzgerald M."/>
            <person name="Haas B."/>
            <person name="Abouelleil A."/>
            <person name="Allen A.W."/>
            <person name="Alvarado L."/>
            <person name="Arachchi H.M."/>
            <person name="Berlin A.M."/>
            <person name="Chapman S.B."/>
            <person name="Gainer-Dewar J."/>
            <person name="Goldberg J."/>
            <person name="Griggs A."/>
            <person name="Gujja S."/>
            <person name="Hansen M."/>
            <person name="Howarth C."/>
            <person name="Imamovic A."/>
            <person name="Ireland A."/>
            <person name="Larimer J."/>
            <person name="McCowan C."/>
            <person name="Murphy C."/>
            <person name="Pearson M."/>
            <person name="Poon T.W."/>
            <person name="Priest M."/>
            <person name="Roberts A."/>
            <person name="Saif S."/>
            <person name="Shea T."/>
            <person name="Sisk P."/>
            <person name="Sykes S."/>
            <person name="Wortman J."/>
            <person name="Nusbaum C."/>
            <person name="Birren B."/>
        </authorList>
    </citation>
    <scope>NUCLEOTIDE SEQUENCE [LARGE SCALE GENOMIC DNA]</scope>
    <source>
        <strain evidence="3">CM1001059</strain>
    </source>
</reference>
<accession>A0A182TQL8</accession>
<dbReference type="Proteomes" id="UP000075902">
    <property type="component" value="Unassembled WGS sequence"/>
</dbReference>
<protein>
    <submittedName>
        <fullName evidence="2">Uncharacterized protein</fullName>
    </submittedName>
</protein>
<evidence type="ECO:0000256" key="1">
    <source>
        <dbReference type="SAM" id="MobiDB-lite"/>
    </source>
</evidence>
<dbReference type="AlphaFoldDB" id="A0A182TQL8"/>
<feature type="region of interest" description="Disordered" evidence="1">
    <location>
        <begin position="1"/>
        <end position="41"/>
    </location>
</feature>
<name>A0A182TQL8_9DIPT</name>
<evidence type="ECO:0000313" key="2">
    <source>
        <dbReference type="EnsemblMetazoa" id="AMEC006586-PA"/>
    </source>
</evidence>
<organism evidence="2 3">
    <name type="scientific">Anopheles melas</name>
    <dbReference type="NCBI Taxonomy" id="34690"/>
    <lineage>
        <taxon>Eukaryota</taxon>
        <taxon>Metazoa</taxon>
        <taxon>Ecdysozoa</taxon>
        <taxon>Arthropoda</taxon>
        <taxon>Hexapoda</taxon>
        <taxon>Insecta</taxon>
        <taxon>Pterygota</taxon>
        <taxon>Neoptera</taxon>
        <taxon>Endopterygota</taxon>
        <taxon>Diptera</taxon>
        <taxon>Nematocera</taxon>
        <taxon>Culicoidea</taxon>
        <taxon>Culicidae</taxon>
        <taxon>Anophelinae</taxon>
        <taxon>Anopheles</taxon>
    </lineage>
</organism>
<dbReference type="EnsemblMetazoa" id="AMEC006586-RA">
    <property type="protein sequence ID" value="AMEC006586-PA"/>
    <property type="gene ID" value="AMEC006586"/>
</dbReference>